<dbReference type="Proteomes" id="UP000063964">
    <property type="component" value="Chromosome"/>
</dbReference>
<evidence type="ECO:0000256" key="1">
    <source>
        <dbReference type="ARBA" id="ARBA00009518"/>
    </source>
</evidence>
<dbReference type="GO" id="GO:0003677">
    <property type="term" value="F:DNA binding"/>
    <property type="evidence" value="ECO:0007669"/>
    <property type="project" value="UniProtKB-KW"/>
</dbReference>
<comment type="subcellular location">
    <subcellularLocation>
        <location evidence="13">Cytoplasm</location>
    </subcellularLocation>
</comment>
<dbReference type="NCBIfam" id="TIGR00228">
    <property type="entry name" value="ruvC"/>
    <property type="match status" value="1"/>
</dbReference>
<keyword evidence="2 13" id="KW-0963">Cytoplasm</keyword>
<reference evidence="16" key="1">
    <citation type="submission" date="2016-02" db="EMBL/GenBank/DDBJ databases">
        <authorList>
            <person name="Holder M.E."/>
            <person name="Ajami N.J."/>
            <person name="Petrosino J.F."/>
        </authorList>
    </citation>
    <scope>NUCLEOTIDE SEQUENCE [LARGE SCALE GENOMIC DNA]</scope>
    <source>
        <strain evidence="16">DSM 12838</strain>
    </source>
</reference>
<keyword evidence="6 13" id="KW-0227">DNA damage</keyword>
<dbReference type="KEGG" id="doa:AXF15_11445"/>
<evidence type="ECO:0000256" key="8">
    <source>
        <dbReference type="ARBA" id="ARBA00022842"/>
    </source>
</evidence>
<dbReference type="InterPro" id="IPR036397">
    <property type="entry name" value="RNaseH_sf"/>
</dbReference>
<feature type="binding site" evidence="13">
    <location>
        <position position="141"/>
    </location>
    <ligand>
        <name>Mg(2+)</name>
        <dbReference type="ChEBI" id="CHEBI:18420"/>
        <label>1</label>
    </ligand>
</feature>
<feature type="active site" evidence="13">
    <location>
        <position position="141"/>
    </location>
</feature>
<dbReference type="STRING" id="888061.AXF15_11445"/>
<evidence type="ECO:0000256" key="2">
    <source>
        <dbReference type="ARBA" id="ARBA00022490"/>
    </source>
</evidence>
<dbReference type="CDD" id="cd16962">
    <property type="entry name" value="RuvC"/>
    <property type="match status" value="1"/>
</dbReference>
<keyword evidence="8 13" id="KW-0460">Magnesium</keyword>
<comment type="subunit">
    <text evidence="13">Homodimer which binds Holliday junction (HJ) DNA. The HJ becomes 2-fold symmetrical on binding to RuvC with unstacked arms; it has a different conformation from HJ DNA in complex with RuvA. In the full resolvosome a probable DNA-RuvA(4)-RuvB(12)-RuvC(2) complex forms which resolves the HJ.</text>
</comment>
<feature type="active site" evidence="13">
    <location>
        <position position="69"/>
    </location>
</feature>
<dbReference type="PRINTS" id="PR00696">
    <property type="entry name" value="RSOLVASERUVC"/>
</dbReference>
<evidence type="ECO:0000313" key="16">
    <source>
        <dbReference type="Proteomes" id="UP000063964"/>
    </source>
</evidence>
<feature type="binding site" evidence="13">
    <location>
        <position position="69"/>
    </location>
    <ligand>
        <name>Mg(2+)</name>
        <dbReference type="ChEBI" id="CHEBI:18420"/>
        <label>2</label>
    </ligand>
</feature>
<dbReference type="HAMAP" id="MF_00034">
    <property type="entry name" value="RuvC"/>
    <property type="match status" value="1"/>
</dbReference>
<dbReference type="AlphaFoldDB" id="A0A0X8JRQ1"/>
<organism evidence="15 16">
    <name type="scientific">Desulfomicrobium orale DSM 12838</name>
    <dbReference type="NCBI Taxonomy" id="888061"/>
    <lineage>
        <taxon>Bacteria</taxon>
        <taxon>Pseudomonadati</taxon>
        <taxon>Thermodesulfobacteriota</taxon>
        <taxon>Desulfovibrionia</taxon>
        <taxon>Desulfovibrionales</taxon>
        <taxon>Desulfomicrobiaceae</taxon>
        <taxon>Desulfomicrobium</taxon>
    </lineage>
</organism>
<evidence type="ECO:0000256" key="12">
    <source>
        <dbReference type="ARBA" id="ARBA00029354"/>
    </source>
</evidence>
<keyword evidence="9 13" id="KW-0238">DNA-binding</keyword>
<feature type="active site" evidence="13">
    <location>
        <position position="10"/>
    </location>
</feature>
<feature type="binding site" evidence="13">
    <location>
        <position position="10"/>
    </location>
    <ligand>
        <name>Mg(2+)</name>
        <dbReference type="ChEBI" id="CHEBI:18420"/>
        <label>1</label>
    </ligand>
</feature>
<dbReference type="EC" id="3.1.21.10" evidence="13 14"/>
<keyword evidence="11 13" id="KW-0234">DNA repair</keyword>
<evidence type="ECO:0000256" key="10">
    <source>
        <dbReference type="ARBA" id="ARBA00023172"/>
    </source>
</evidence>
<evidence type="ECO:0000256" key="3">
    <source>
        <dbReference type="ARBA" id="ARBA00022722"/>
    </source>
</evidence>
<dbReference type="GO" id="GO:0008821">
    <property type="term" value="F:crossover junction DNA endonuclease activity"/>
    <property type="evidence" value="ECO:0007669"/>
    <property type="project" value="UniProtKB-UniRule"/>
</dbReference>
<keyword evidence="4 13" id="KW-0479">Metal-binding</keyword>
<dbReference type="GO" id="GO:0048476">
    <property type="term" value="C:Holliday junction resolvase complex"/>
    <property type="evidence" value="ECO:0007669"/>
    <property type="project" value="UniProtKB-UniRule"/>
</dbReference>
<evidence type="ECO:0000256" key="4">
    <source>
        <dbReference type="ARBA" id="ARBA00022723"/>
    </source>
</evidence>
<protein>
    <recommendedName>
        <fullName evidence="13 14">Crossover junction endodeoxyribonuclease RuvC</fullName>
        <ecNumber evidence="13 14">3.1.21.10</ecNumber>
    </recommendedName>
    <alternativeName>
        <fullName evidence="13">Holliday junction nuclease RuvC</fullName>
    </alternativeName>
    <alternativeName>
        <fullName evidence="13">Holliday junction resolvase RuvC</fullName>
    </alternativeName>
</protein>
<dbReference type="PANTHER" id="PTHR30194">
    <property type="entry name" value="CROSSOVER JUNCTION ENDODEOXYRIBONUCLEASE RUVC"/>
    <property type="match status" value="1"/>
</dbReference>
<evidence type="ECO:0000313" key="15">
    <source>
        <dbReference type="EMBL" id="AMD93653.1"/>
    </source>
</evidence>
<evidence type="ECO:0000256" key="14">
    <source>
        <dbReference type="NCBIfam" id="TIGR00228"/>
    </source>
</evidence>
<dbReference type="InterPro" id="IPR002176">
    <property type="entry name" value="X-over_junc_endoDNase_RuvC"/>
</dbReference>
<keyword evidence="16" id="KW-1185">Reference proteome</keyword>
<keyword evidence="10 13" id="KW-0233">DNA recombination</keyword>
<comment type="cofactor">
    <cofactor evidence="13">
        <name>Mg(2+)</name>
        <dbReference type="ChEBI" id="CHEBI:18420"/>
    </cofactor>
    <text evidence="13">Binds 2 Mg(2+) ion per subunit.</text>
</comment>
<proteinExistence type="inferred from homology"/>
<evidence type="ECO:0000256" key="13">
    <source>
        <dbReference type="HAMAP-Rule" id="MF_00034"/>
    </source>
</evidence>
<dbReference type="GO" id="GO:0006281">
    <property type="term" value="P:DNA repair"/>
    <property type="evidence" value="ECO:0007669"/>
    <property type="project" value="UniProtKB-UniRule"/>
</dbReference>
<name>A0A0X8JRQ1_9BACT</name>
<sequence length="172" mass="18289">MADRLVLGVDPGSRCMGYGLVREKSGVLELVEAGTVRPPDETLSMRLGLMYAKIEKLLETHAPQAVAVENVFFGRNQSSALKLGQARGAVLAACGVHRVGIFGYDPTLVKKSLVGAGRAEKVQVSFMVGQLLGVRPDWAEDAGDALAVAICHLNRCRFMAAVEAGQPGVTRL</sequence>
<dbReference type="SUPFAM" id="SSF53098">
    <property type="entry name" value="Ribonuclease H-like"/>
    <property type="match status" value="1"/>
</dbReference>
<evidence type="ECO:0000256" key="5">
    <source>
        <dbReference type="ARBA" id="ARBA00022759"/>
    </source>
</evidence>
<keyword evidence="3 13" id="KW-0540">Nuclease</keyword>
<dbReference type="GO" id="GO:0005737">
    <property type="term" value="C:cytoplasm"/>
    <property type="evidence" value="ECO:0007669"/>
    <property type="project" value="UniProtKB-SubCell"/>
</dbReference>
<evidence type="ECO:0000256" key="6">
    <source>
        <dbReference type="ARBA" id="ARBA00022763"/>
    </source>
</evidence>
<dbReference type="Pfam" id="PF02075">
    <property type="entry name" value="RuvC"/>
    <property type="match status" value="1"/>
</dbReference>
<comment type="similarity">
    <text evidence="1 13">Belongs to the RuvC family.</text>
</comment>
<dbReference type="RefSeq" id="WP_066607603.1">
    <property type="nucleotide sequence ID" value="NZ_CP014230.1"/>
</dbReference>
<dbReference type="Gene3D" id="3.30.420.10">
    <property type="entry name" value="Ribonuclease H-like superfamily/Ribonuclease H"/>
    <property type="match status" value="1"/>
</dbReference>
<dbReference type="EMBL" id="CP014230">
    <property type="protein sequence ID" value="AMD93653.1"/>
    <property type="molecule type" value="Genomic_DNA"/>
</dbReference>
<evidence type="ECO:0000256" key="7">
    <source>
        <dbReference type="ARBA" id="ARBA00022801"/>
    </source>
</evidence>
<dbReference type="GO" id="GO:0000287">
    <property type="term" value="F:magnesium ion binding"/>
    <property type="evidence" value="ECO:0007669"/>
    <property type="project" value="UniProtKB-UniRule"/>
</dbReference>
<dbReference type="FunFam" id="3.30.420.10:FF:000002">
    <property type="entry name" value="Crossover junction endodeoxyribonuclease RuvC"/>
    <property type="match status" value="1"/>
</dbReference>
<evidence type="ECO:0000256" key="9">
    <source>
        <dbReference type="ARBA" id="ARBA00023125"/>
    </source>
</evidence>
<keyword evidence="5 13" id="KW-0255">Endonuclease</keyword>
<comment type="function">
    <text evidence="13">The RuvA-RuvB-RuvC complex processes Holliday junction (HJ) DNA during genetic recombination and DNA repair. Endonuclease that resolves HJ intermediates. Cleaves cruciform DNA by making single-stranded nicks across the HJ at symmetrical positions within the homologous arms, yielding a 5'-phosphate and a 3'-hydroxyl group; requires a central core of homology in the junction. The consensus cleavage sequence is 5'-(A/T)TT(C/G)-3'. Cleavage occurs on the 3'-side of the TT dinucleotide at the point of strand exchange. HJ branch migration catalyzed by RuvA-RuvB allows RuvC to scan DNA until it finds its consensus sequence, where it cleaves and resolves the cruciform DNA.</text>
</comment>
<dbReference type="OrthoDB" id="9805499at2"/>
<comment type="catalytic activity">
    <reaction evidence="12 13">
        <text>Endonucleolytic cleavage at a junction such as a reciprocal single-stranded crossover between two homologous DNA duplexes (Holliday junction).</text>
        <dbReference type="EC" id="3.1.21.10"/>
    </reaction>
</comment>
<dbReference type="InterPro" id="IPR012337">
    <property type="entry name" value="RNaseH-like_sf"/>
</dbReference>
<evidence type="ECO:0000256" key="11">
    <source>
        <dbReference type="ARBA" id="ARBA00023204"/>
    </source>
</evidence>
<dbReference type="GO" id="GO:0006310">
    <property type="term" value="P:DNA recombination"/>
    <property type="evidence" value="ECO:0007669"/>
    <property type="project" value="UniProtKB-UniRule"/>
</dbReference>
<dbReference type="PANTHER" id="PTHR30194:SF3">
    <property type="entry name" value="CROSSOVER JUNCTION ENDODEOXYRIBONUCLEASE RUVC"/>
    <property type="match status" value="1"/>
</dbReference>
<gene>
    <name evidence="13" type="primary">ruvC</name>
    <name evidence="15" type="ORF">AXF15_11445</name>
</gene>
<accession>A0A0X8JRQ1</accession>
<keyword evidence="7 13" id="KW-0378">Hydrolase</keyword>